<name>A0A9P9J4J8_9HYPO</name>
<dbReference type="EMBL" id="JAGMUV010000009">
    <property type="protein sequence ID" value="KAH7143744.1"/>
    <property type="molecule type" value="Genomic_DNA"/>
</dbReference>
<organism evidence="2 3">
    <name type="scientific">Dactylonectria macrodidyma</name>
    <dbReference type="NCBI Taxonomy" id="307937"/>
    <lineage>
        <taxon>Eukaryota</taxon>
        <taxon>Fungi</taxon>
        <taxon>Dikarya</taxon>
        <taxon>Ascomycota</taxon>
        <taxon>Pezizomycotina</taxon>
        <taxon>Sordariomycetes</taxon>
        <taxon>Hypocreomycetidae</taxon>
        <taxon>Hypocreales</taxon>
        <taxon>Nectriaceae</taxon>
        <taxon>Dactylonectria</taxon>
    </lineage>
</organism>
<protein>
    <submittedName>
        <fullName evidence="2">Uncharacterized protein</fullName>
    </submittedName>
</protein>
<comment type="caution">
    <text evidence="2">The sequence shown here is derived from an EMBL/GenBank/DDBJ whole genome shotgun (WGS) entry which is preliminary data.</text>
</comment>
<keyword evidence="3" id="KW-1185">Reference proteome</keyword>
<evidence type="ECO:0000313" key="3">
    <source>
        <dbReference type="Proteomes" id="UP000738349"/>
    </source>
</evidence>
<gene>
    <name evidence="2" type="ORF">EDB81DRAFT_503506</name>
</gene>
<dbReference type="OrthoDB" id="10610885at2759"/>
<feature type="region of interest" description="Disordered" evidence="1">
    <location>
        <begin position="1"/>
        <end position="46"/>
    </location>
</feature>
<dbReference type="AlphaFoldDB" id="A0A9P9J4J8"/>
<reference evidence="2" key="1">
    <citation type="journal article" date="2021" name="Nat. Commun.">
        <title>Genetic determinants of endophytism in the Arabidopsis root mycobiome.</title>
        <authorList>
            <person name="Mesny F."/>
            <person name="Miyauchi S."/>
            <person name="Thiergart T."/>
            <person name="Pickel B."/>
            <person name="Atanasova L."/>
            <person name="Karlsson M."/>
            <person name="Huettel B."/>
            <person name="Barry K.W."/>
            <person name="Haridas S."/>
            <person name="Chen C."/>
            <person name="Bauer D."/>
            <person name="Andreopoulos W."/>
            <person name="Pangilinan J."/>
            <person name="LaButti K."/>
            <person name="Riley R."/>
            <person name="Lipzen A."/>
            <person name="Clum A."/>
            <person name="Drula E."/>
            <person name="Henrissat B."/>
            <person name="Kohler A."/>
            <person name="Grigoriev I.V."/>
            <person name="Martin F.M."/>
            <person name="Hacquard S."/>
        </authorList>
    </citation>
    <scope>NUCLEOTIDE SEQUENCE</scope>
    <source>
        <strain evidence="2">MPI-CAGE-AT-0147</strain>
    </source>
</reference>
<dbReference type="Proteomes" id="UP000738349">
    <property type="component" value="Unassembled WGS sequence"/>
</dbReference>
<proteinExistence type="predicted"/>
<accession>A0A9P9J4J8</accession>
<feature type="compositionally biased region" description="Polar residues" evidence="1">
    <location>
        <begin position="1"/>
        <end position="10"/>
    </location>
</feature>
<evidence type="ECO:0000313" key="2">
    <source>
        <dbReference type="EMBL" id="KAH7143744.1"/>
    </source>
</evidence>
<feature type="region of interest" description="Disordered" evidence="1">
    <location>
        <begin position="158"/>
        <end position="208"/>
    </location>
</feature>
<sequence>MMNPTTTPSNWDKAEKDNISGPLGNPGDASGKHRVQRGPLTSPFSSQVAVTLAIPSRVTTELTPRALQTTDDSERERSWRAIYSGPVPPVRLPARRSIPIDSFSNSQPHDHTTRVPSCNQSPLPLCTTLGLPPTTAVEQKGHSSASIHCFASKPRQSQDVLASLAASHRADKHGARPTPTDLAKSYPHSLENHPPSEKRHRTLSSGLP</sequence>
<evidence type="ECO:0000256" key="1">
    <source>
        <dbReference type="SAM" id="MobiDB-lite"/>
    </source>
</evidence>